<proteinExistence type="predicted"/>
<dbReference type="OrthoDB" id="10409055at2759"/>
<feature type="region of interest" description="Disordered" evidence="1">
    <location>
        <begin position="231"/>
        <end position="287"/>
    </location>
</feature>
<dbReference type="VEuPathDB" id="PlasmoDB:PocGH01_00071500"/>
<organism evidence="3 4">
    <name type="scientific">Plasmodium ovale</name>
    <name type="common">malaria parasite P. ovale</name>
    <dbReference type="NCBI Taxonomy" id="36330"/>
    <lineage>
        <taxon>Eukaryota</taxon>
        <taxon>Sar</taxon>
        <taxon>Alveolata</taxon>
        <taxon>Apicomplexa</taxon>
        <taxon>Aconoidasida</taxon>
        <taxon>Haemosporida</taxon>
        <taxon>Plasmodiidae</taxon>
        <taxon>Plasmodium</taxon>
        <taxon>Plasmodium (Plasmodium)</taxon>
    </lineage>
</organism>
<gene>
    <name evidence="3" type="primary">PocGH01_00071500</name>
    <name evidence="3" type="ORF">POCGH01_00071500</name>
</gene>
<evidence type="ECO:0000313" key="4">
    <source>
        <dbReference type="Proteomes" id="UP000242942"/>
    </source>
</evidence>
<feature type="region of interest" description="Disordered" evidence="1">
    <location>
        <begin position="1"/>
        <end position="73"/>
    </location>
</feature>
<protein>
    <submittedName>
        <fullName evidence="3">PIR protein</fullName>
    </submittedName>
</protein>
<name>A0A1D3JGL7_PLAOA</name>
<dbReference type="VEuPathDB" id="PlasmoDB:POWCR01_000062000"/>
<evidence type="ECO:0000313" key="3">
    <source>
        <dbReference type="EMBL" id="SBT85155.1"/>
    </source>
</evidence>
<keyword evidence="4" id="KW-1185">Reference proteome</keyword>
<feature type="transmembrane region" description="Helical" evidence="2">
    <location>
        <begin position="337"/>
        <end position="358"/>
    </location>
</feature>
<feature type="region of interest" description="Disordered" evidence="1">
    <location>
        <begin position="190"/>
        <end position="216"/>
    </location>
</feature>
<feature type="compositionally biased region" description="Low complexity" evidence="1">
    <location>
        <begin position="271"/>
        <end position="281"/>
    </location>
</feature>
<keyword evidence="2" id="KW-0472">Membrane</keyword>
<dbReference type="Pfam" id="PF05795">
    <property type="entry name" value="Plasmodium_Vir"/>
    <property type="match status" value="1"/>
</dbReference>
<dbReference type="AlphaFoldDB" id="A0A1D3JGL7"/>
<feature type="compositionally biased region" description="Acidic residues" evidence="1">
    <location>
        <begin position="30"/>
        <end position="73"/>
    </location>
</feature>
<evidence type="ECO:0000256" key="1">
    <source>
        <dbReference type="SAM" id="MobiDB-lite"/>
    </source>
</evidence>
<feature type="compositionally biased region" description="Polar residues" evidence="1">
    <location>
        <begin position="190"/>
        <end position="206"/>
    </location>
</feature>
<evidence type="ECO:0000256" key="2">
    <source>
        <dbReference type="SAM" id="Phobius"/>
    </source>
</evidence>
<keyword evidence="2" id="KW-0812">Transmembrane</keyword>
<dbReference type="Proteomes" id="UP000242942">
    <property type="component" value="Unassembled WGS sequence"/>
</dbReference>
<sequence>MNSEKDHRVLVENKGEKEEARGDKEKSEDKEDEEDEEDEEEDEEEEEDEDDEEDGDEDEDEEDEDEDEDEEVVDGDCDKILPELGSSNCHVHNMNLCQTKDIKLLCDYLEGYADETNKLIIANEISKSNYCSSFNKIINWYNDKTKCQGENFENEYCQYIKRFRNKYSHETIETLKCTINESSLSSPEHYYSMSTSQVKKPNTGDQYVSPDSLPRGEPDCLESLVTEILDPETSDNDGAMSEKQAMEGNQSVRESHHAPSQITTSSEQNGSDTTISTSSTSCPHNTRKESCDKLLITSKVTQREDTNELSQSSQGYIVDHVETHMDSQEETHSTSTIITSASSVLGILFLLFMLYKFTPIGSKINNRKRKKYIWKINEEQYDQYLMYNPEIGNTNSNNNKYNIRYYSLIN</sequence>
<dbReference type="EMBL" id="FLRI01000636">
    <property type="protein sequence ID" value="SBT85155.1"/>
    <property type="molecule type" value="Genomic_DNA"/>
</dbReference>
<keyword evidence="2" id="KW-1133">Transmembrane helix</keyword>
<reference evidence="3 4" key="1">
    <citation type="submission" date="2016-06" db="EMBL/GenBank/DDBJ databases">
        <authorList>
            <consortium name="Pathogen Informatics"/>
        </authorList>
    </citation>
    <scope>NUCLEOTIDE SEQUENCE [LARGE SCALE GENOMIC DNA]</scope>
    <source>
        <strain evidence="3">PocGH01</strain>
    </source>
</reference>
<feature type="compositionally biased region" description="Polar residues" evidence="1">
    <location>
        <begin position="247"/>
        <end position="270"/>
    </location>
</feature>
<accession>A0A1D3JGL7</accession>
<dbReference type="InterPro" id="IPR008780">
    <property type="entry name" value="Plasmodium_Vir"/>
</dbReference>
<feature type="compositionally biased region" description="Basic and acidic residues" evidence="1">
    <location>
        <begin position="1"/>
        <end position="29"/>
    </location>
</feature>